<dbReference type="EMBL" id="CVQH01025575">
    <property type="protein sequence ID" value="CRK38562.1"/>
    <property type="molecule type" value="Genomic_DNA"/>
</dbReference>
<evidence type="ECO:0000313" key="2">
    <source>
        <dbReference type="EMBL" id="CRK38562.1"/>
    </source>
</evidence>
<feature type="non-terminal residue" evidence="1">
    <location>
        <position position="1"/>
    </location>
</feature>
<dbReference type="EMBL" id="CVQI01000779">
    <property type="protein sequence ID" value="CRK01270.1"/>
    <property type="molecule type" value="Genomic_DNA"/>
</dbReference>
<evidence type="ECO:0000313" key="1">
    <source>
        <dbReference type="EMBL" id="CRK01270.1"/>
    </source>
</evidence>
<name>A0A0G4KJH0_VERLO</name>
<reference evidence="3 4" key="1">
    <citation type="submission" date="2015-05" db="EMBL/GenBank/DDBJ databases">
        <authorList>
            <person name="Fogelqvist Johan"/>
        </authorList>
    </citation>
    <scope>NUCLEOTIDE SEQUENCE [LARGE SCALE GENOMIC DNA]</scope>
    <source>
        <strain evidence="2">VL1</strain>
        <strain evidence="1">VL2</strain>
    </source>
</reference>
<proteinExistence type="predicted"/>
<evidence type="ECO:0000313" key="3">
    <source>
        <dbReference type="Proteomes" id="UP000044602"/>
    </source>
</evidence>
<dbReference type="Proteomes" id="UP000045706">
    <property type="component" value="Unassembled WGS sequence"/>
</dbReference>
<gene>
    <name evidence="2" type="ORF">BN1708_020552</name>
    <name evidence="1" type="ORF">BN1723_020880</name>
</gene>
<evidence type="ECO:0000313" key="4">
    <source>
        <dbReference type="Proteomes" id="UP000045706"/>
    </source>
</evidence>
<organism evidence="1 4">
    <name type="scientific">Verticillium longisporum</name>
    <name type="common">Verticillium dahliae var. longisporum</name>
    <dbReference type="NCBI Taxonomy" id="100787"/>
    <lineage>
        <taxon>Eukaryota</taxon>
        <taxon>Fungi</taxon>
        <taxon>Dikarya</taxon>
        <taxon>Ascomycota</taxon>
        <taxon>Pezizomycotina</taxon>
        <taxon>Sordariomycetes</taxon>
        <taxon>Hypocreomycetidae</taxon>
        <taxon>Glomerellales</taxon>
        <taxon>Plectosphaerellaceae</taxon>
        <taxon>Verticillium</taxon>
    </lineage>
</organism>
<accession>A0A0G4KJH0</accession>
<keyword evidence="3" id="KW-1185">Reference proteome</keyword>
<protein>
    <submittedName>
        <fullName evidence="1">Uncharacterized protein</fullName>
    </submittedName>
</protein>
<sequence length="10" mass="1064">TCCPEQLASL</sequence>
<dbReference type="Proteomes" id="UP000044602">
    <property type="component" value="Unassembled WGS sequence"/>
</dbReference>